<dbReference type="Pfam" id="PF10782">
    <property type="entry name" value="zf-C2HCIx2C"/>
    <property type="match status" value="1"/>
</dbReference>
<dbReference type="InterPro" id="IPR019718">
    <property type="entry name" value="DUF2602"/>
</dbReference>
<evidence type="ECO:0008006" key="3">
    <source>
        <dbReference type="Google" id="ProtNLM"/>
    </source>
</evidence>
<dbReference type="Proteomes" id="UP000217083">
    <property type="component" value="Unassembled WGS sequence"/>
</dbReference>
<proteinExistence type="predicted"/>
<name>A0A263BUN6_9BACI</name>
<reference evidence="1 2" key="2">
    <citation type="submission" date="2017-09" db="EMBL/GenBank/DDBJ databases">
        <title>Bacillus patelloidae sp. nov., isolated from the intestinal tract of a marine limpet.</title>
        <authorList>
            <person name="Liu R."/>
            <person name="Dong C."/>
            <person name="Shao Z."/>
        </authorList>
    </citation>
    <scope>NUCLEOTIDE SEQUENCE [LARGE SCALE GENOMIC DNA]</scope>
    <source>
        <strain evidence="1 2">SA5d-4</strain>
    </source>
</reference>
<dbReference type="AlphaFoldDB" id="A0A263BUN6"/>
<gene>
    <name evidence="1" type="ORF">CIB95_08290</name>
</gene>
<organism evidence="1 2">
    <name type="scientific">Lottiidibacillus patelloidae</name>
    <dbReference type="NCBI Taxonomy" id="2670334"/>
    <lineage>
        <taxon>Bacteria</taxon>
        <taxon>Bacillati</taxon>
        <taxon>Bacillota</taxon>
        <taxon>Bacilli</taxon>
        <taxon>Bacillales</taxon>
        <taxon>Bacillaceae</taxon>
        <taxon>Lottiidibacillus</taxon>
    </lineage>
</organism>
<accession>A0A263BUN6</accession>
<evidence type="ECO:0000313" key="1">
    <source>
        <dbReference type="EMBL" id="OZM57444.1"/>
    </source>
</evidence>
<evidence type="ECO:0000313" key="2">
    <source>
        <dbReference type="Proteomes" id="UP000217083"/>
    </source>
</evidence>
<keyword evidence="2" id="KW-1185">Reference proteome</keyword>
<comment type="caution">
    <text evidence="1">The sequence shown here is derived from an EMBL/GenBank/DDBJ whole genome shotgun (WGS) entry which is preliminary data.</text>
</comment>
<reference evidence="2" key="1">
    <citation type="submission" date="2017-08" db="EMBL/GenBank/DDBJ databases">
        <authorList>
            <person name="Huang Z."/>
        </authorList>
    </citation>
    <scope>NUCLEOTIDE SEQUENCE [LARGE SCALE GENOMIC DNA]</scope>
    <source>
        <strain evidence="2">SA5d-4</strain>
    </source>
</reference>
<dbReference type="EMBL" id="NPIA01000003">
    <property type="protein sequence ID" value="OZM57444.1"/>
    <property type="molecule type" value="Genomic_DNA"/>
</dbReference>
<protein>
    <recommendedName>
        <fullName evidence="3">Zinc-finger domain-containing protein</fullName>
    </recommendedName>
</protein>
<sequence>MEKHDILMKVTGILDMYCEDCLLYHCNKQEEGKRQAHRFCLQSCTIGKKLQSYGKKLM</sequence>